<dbReference type="Proteomes" id="UP000314294">
    <property type="component" value="Unassembled WGS sequence"/>
</dbReference>
<reference evidence="1 2" key="1">
    <citation type="submission" date="2019-03" db="EMBL/GenBank/DDBJ databases">
        <title>First draft genome of Liparis tanakae, snailfish: a comprehensive survey of snailfish specific genes.</title>
        <authorList>
            <person name="Kim W."/>
            <person name="Song I."/>
            <person name="Jeong J.-H."/>
            <person name="Kim D."/>
            <person name="Kim S."/>
            <person name="Ryu S."/>
            <person name="Song J.Y."/>
            <person name="Lee S.K."/>
        </authorList>
    </citation>
    <scope>NUCLEOTIDE SEQUENCE [LARGE SCALE GENOMIC DNA]</scope>
    <source>
        <tissue evidence="1">Muscle</tissue>
    </source>
</reference>
<evidence type="ECO:0000313" key="2">
    <source>
        <dbReference type="Proteomes" id="UP000314294"/>
    </source>
</evidence>
<protein>
    <submittedName>
        <fullName evidence="1">Uncharacterized protein</fullName>
    </submittedName>
</protein>
<evidence type="ECO:0000313" key="1">
    <source>
        <dbReference type="EMBL" id="TNN39343.1"/>
    </source>
</evidence>
<accession>A0A4Z2FEZ9</accession>
<dbReference type="EMBL" id="SRLO01001288">
    <property type="protein sequence ID" value="TNN39343.1"/>
    <property type="molecule type" value="Genomic_DNA"/>
</dbReference>
<organism evidence="1 2">
    <name type="scientific">Liparis tanakae</name>
    <name type="common">Tanaka's snailfish</name>
    <dbReference type="NCBI Taxonomy" id="230148"/>
    <lineage>
        <taxon>Eukaryota</taxon>
        <taxon>Metazoa</taxon>
        <taxon>Chordata</taxon>
        <taxon>Craniata</taxon>
        <taxon>Vertebrata</taxon>
        <taxon>Euteleostomi</taxon>
        <taxon>Actinopterygii</taxon>
        <taxon>Neopterygii</taxon>
        <taxon>Teleostei</taxon>
        <taxon>Neoteleostei</taxon>
        <taxon>Acanthomorphata</taxon>
        <taxon>Eupercaria</taxon>
        <taxon>Perciformes</taxon>
        <taxon>Cottioidei</taxon>
        <taxon>Cottales</taxon>
        <taxon>Liparidae</taxon>
        <taxon>Liparis</taxon>
    </lineage>
</organism>
<gene>
    <name evidence="1" type="ORF">EYF80_050491</name>
</gene>
<sequence length="85" mass="9709">MPCRVAVAYDWSGTGRFLLVERPRSELKDTERHNSHITRCHSFVLLPSQNAEGELKNSVRAGVKMRTVPSMDTVRKAQRKIRSNT</sequence>
<name>A0A4Z2FEZ9_9TELE</name>
<comment type="caution">
    <text evidence="1">The sequence shown here is derived from an EMBL/GenBank/DDBJ whole genome shotgun (WGS) entry which is preliminary data.</text>
</comment>
<proteinExistence type="predicted"/>
<keyword evidence="2" id="KW-1185">Reference proteome</keyword>
<dbReference type="AlphaFoldDB" id="A0A4Z2FEZ9"/>